<dbReference type="Proteomes" id="UP000193900">
    <property type="component" value="Unassembled WGS sequence"/>
</dbReference>
<keyword evidence="3" id="KW-1185">Reference proteome</keyword>
<reference evidence="2 3" key="1">
    <citation type="submission" date="2017-03" db="EMBL/GenBank/DDBJ databases">
        <authorList>
            <person name="Afonso C.L."/>
            <person name="Miller P.J."/>
            <person name="Scott M.A."/>
            <person name="Spackman E."/>
            <person name="Goraichik I."/>
            <person name="Dimitrov K.M."/>
            <person name="Suarez D.L."/>
            <person name="Swayne D.E."/>
        </authorList>
    </citation>
    <scope>NUCLEOTIDE SEQUENCE [LARGE SCALE GENOMIC DNA]</scope>
    <source>
        <strain evidence="2 3">CECT 7023</strain>
    </source>
</reference>
<dbReference type="AlphaFoldDB" id="A0A1Y5RXK1"/>
<accession>A0A1Y5RXK1</accession>
<dbReference type="InterPro" id="IPR006626">
    <property type="entry name" value="PbH1"/>
</dbReference>
<dbReference type="SUPFAM" id="SSF51126">
    <property type="entry name" value="Pectin lyase-like"/>
    <property type="match status" value="1"/>
</dbReference>
<proteinExistence type="predicted"/>
<feature type="chain" id="PRO_5012802836" description="Right handed beta helix domain-containing protein" evidence="1">
    <location>
        <begin position="23"/>
        <end position="468"/>
    </location>
</feature>
<dbReference type="EMBL" id="FWFZ01000003">
    <property type="protein sequence ID" value="SLN27301.1"/>
    <property type="molecule type" value="Genomic_DNA"/>
</dbReference>
<evidence type="ECO:0000313" key="2">
    <source>
        <dbReference type="EMBL" id="SLN27301.1"/>
    </source>
</evidence>
<protein>
    <recommendedName>
        <fullName evidence="4">Right handed beta helix domain-containing protein</fullName>
    </recommendedName>
</protein>
<keyword evidence="1" id="KW-0732">Signal</keyword>
<dbReference type="OrthoDB" id="7822025at2"/>
<gene>
    <name evidence="2" type="ORF">ROA7023_00874</name>
</gene>
<evidence type="ECO:0000313" key="3">
    <source>
        <dbReference type="Proteomes" id="UP000193900"/>
    </source>
</evidence>
<feature type="signal peptide" evidence="1">
    <location>
        <begin position="1"/>
        <end position="22"/>
    </location>
</feature>
<dbReference type="InterPro" id="IPR011050">
    <property type="entry name" value="Pectin_lyase_fold/virulence"/>
</dbReference>
<evidence type="ECO:0000256" key="1">
    <source>
        <dbReference type="SAM" id="SignalP"/>
    </source>
</evidence>
<sequence>MTITTFLRSATALALTTGAAFAEAPVLVTSTADSGAGSFRAALETLADTGGQIVVTAEGDITIDSTLDYAGTAPLYVFGAGQTVRTAANATLFAATAGADLTINGLNFAGPGGFDIENRGDIDGPAGKGIFVDVRDDQQGYVSLVLENVTVSGVANHGVHVSDCDLADACGGGAGGSGGGSEASIIVRLAGVTIDNVGHGKFDADGLRVDERAAGSINFSATASTFRNVGADGVELDDGQAGDVRVIVTGSAFVGNGAYCDPQILAAFMPDAPEGEFDEGTMPEADIPGPVTGAPDDSCIEREVDTYDDGTVEEYAFGIDLDDGFDVDEAGDGSVVATLADTTISRNLDEGLDLDEEGPGGIDLVLIDTAASGNTDDGFKTSEEDAGDVSGLMLGTSAADNGGVGAVFEEADGGDVTVIVQGSMTMGNDDGGTGLEVVQEDGGSGRLVVTSSDIQEEIEVDGVDRSDM</sequence>
<name>A0A1Y5RXK1_9RHOB</name>
<dbReference type="SMART" id="SM00710">
    <property type="entry name" value="PbH1"/>
    <property type="match status" value="5"/>
</dbReference>
<evidence type="ECO:0008006" key="4">
    <source>
        <dbReference type="Google" id="ProtNLM"/>
    </source>
</evidence>
<organism evidence="2 3">
    <name type="scientific">Roseisalinus antarcticus</name>
    <dbReference type="NCBI Taxonomy" id="254357"/>
    <lineage>
        <taxon>Bacteria</taxon>
        <taxon>Pseudomonadati</taxon>
        <taxon>Pseudomonadota</taxon>
        <taxon>Alphaproteobacteria</taxon>
        <taxon>Rhodobacterales</taxon>
        <taxon>Roseobacteraceae</taxon>
        <taxon>Roseisalinus</taxon>
    </lineage>
</organism>
<dbReference type="RefSeq" id="WP_085877792.1">
    <property type="nucleotide sequence ID" value="NZ_FWFZ01000003.1"/>
</dbReference>